<keyword evidence="5" id="KW-0479">Metal-binding</keyword>
<evidence type="ECO:0000256" key="2">
    <source>
        <dbReference type="ARBA" id="ARBA00009747"/>
    </source>
</evidence>
<evidence type="ECO:0000256" key="8">
    <source>
        <dbReference type="ARBA" id="ARBA00022842"/>
    </source>
</evidence>
<feature type="region of interest" description="Disordered" evidence="10">
    <location>
        <begin position="27"/>
        <end position="85"/>
    </location>
</feature>
<evidence type="ECO:0000256" key="7">
    <source>
        <dbReference type="ARBA" id="ARBA00022840"/>
    </source>
</evidence>
<keyword evidence="8" id="KW-0460">Magnesium</keyword>
<keyword evidence="3" id="KW-0808">Transferase</keyword>
<reference evidence="11 12" key="1">
    <citation type="journal article" date="2015" name="Nat. Commun.">
        <title>Outbred genome sequencing and CRISPR/Cas9 gene editing in butterflies.</title>
        <authorList>
            <person name="Li X."/>
            <person name="Fan D."/>
            <person name="Zhang W."/>
            <person name="Liu G."/>
            <person name="Zhang L."/>
            <person name="Zhao L."/>
            <person name="Fang X."/>
            <person name="Chen L."/>
            <person name="Dong Y."/>
            <person name="Chen Y."/>
            <person name="Ding Y."/>
            <person name="Zhao R."/>
            <person name="Feng M."/>
            <person name="Zhu Y."/>
            <person name="Feng Y."/>
            <person name="Jiang X."/>
            <person name="Zhu D."/>
            <person name="Xiang H."/>
            <person name="Feng X."/>
            <person name="Li S."/>
            <person name="Wang J."/>
            <person name="Zhang G."/>
            <person name="Kronforst M.R."/>
            <person name="Wang W."/>
        </authorList>
    </citation>
    <scope>NUCLEOTIDE SEQUENCE [LARGE SCALE GENOMIC DNA]</scope>
    <source>
        <strain evidence="11">Ya'a_city_454_Pm</strain>
        <tissue evidence="11">Whole body</tissue>
    </source>
</reference>
<feature type="region of interest" description="Disordered" evidence="10">
    <location>
        <begin position="382"/>
        <end position="405"/>
    </location>
</feature>
<dbReference type="InterPro" id="IPR011011">
    <property type="entry name" value="Znf_FYVE_PHD"/>
</dbReference>
<evidence type="ECO:0000256" key="4">
    <source>
        <dbReference type="ARBA" id="ARBA00022695"/>
    </source>
</evidence>
<evidence type="ECO:0000256" key="5">
    <source>
        <dbReference type="ARBA" id="ARBA00022723"/>
    </source>
</evidence>
<feature type="compositionally biased region" description="Polar residues" evidence="10">
    <location>
        <begin position="58"/>
        <end position="68"/>
    </location>
</feature>
<feature type="compositionally biased region" description="Low complexity" evidence="10">
    <location>
        <begin position="249"/>
        <end position="263"/>
    </location>
</feature>
<evidence type="ECO:0000256" key="10">
    <source>
        <dbReference type="SAM" id="MobiDB-lite"/>
    </source>
</evidence>
<comment type="similarity">
    <text evidence="2">Belongs to the SELO family.</text>
</comment>
<dbReference type="InParanoid" id="A0A0N1IDU9"/>
<evidence type="ECO:0000256" key="3">
    <source>
        <dbReference type="ARBA" id="ARBA00022679"/>
    </source>
</evidence>
<evidence type="ECO:0000313" key="11">
    <source>
        <dbReference type="EMBL" id="KPJ13058.1"/>
    </source>
</evidence>
<dbReference type="InterPro" id="IPR003846">
    <property type="entry name" value="SelO"/>
</dbReference>
<dbReference type="GO" id="GO:0070733">
    <property type="term" value="F:AMPylase activity"/>
    <property type="evidence" value="ECO:0007669"/>
    <property type="project" value="TreeGrafter"/>
</dbReference>
<keyword evidence="4" id="KW-0548">Nucleotidyltransferase</keyword>
<name>A0A0N1IDU9_PAPMA</name>
<dbReference type="AlphaFoldDB" id="A0A0N1IDU9"/>
<protein>
    <recommendedName>
        <fullName evidence="9">Selenoprotein O</fullName>
    </recommendedName>
</protein>
<dbReference type="STRING" id="76193.A0A0N1IDU9"/>
<dbReference type="GO" id="GO:0046872">
    <property type="term" value="F:metal ion binding"/>
    <property type="evidence" value="ECO:0007669"/>
    <property type="project" value="UniProtKB-KW"/>
</dbReference>
<proteinExistence type="inferred from homology"/>
<gene>
    <name evidence="11" type="ORF">RR48_05446</name>
</gene>
<feature type="compositionally biased region" description="Polar residues" evidence="10">
    <location>
        <begin position="228"/>
        <end position="248"/>
    </location>
</feature>
<organism evidence="11 12">
    <name type="scientific">Papilio machaon</name>
    <name type="common">Old World swallowtail butterfly</name>
    <dbReference type="NCBI Taxonomy" id="76193"/>
    <lineage>
        <taxon>Eukaryota</taxon>
        <taxon>Metazoa</taxon>
        <taxon>Ecdysozoa</taxon>
        <taxon>Arthropoda</taxon>
        <taxon>Hexapoda</taxon>
        <taxon>Insecta</taxon>
        <taxon>Pterygota</taxon>
        <taxon>Neoptera</taxon>
        <taxon>Endopterygota</taxon>
        <taxon>Lepidoptera</taxon>
        <taxon>Glossata</taxon>
        <taxon>Ditrysia</taxon>
        <taxon>Papilionoidea</taxon>
        <taxon>Papilionidae</taxon>
        <taxon>Papilioninae</taxon>
        <taxon>Papilio</taxon>
    </lineage>
</organism>
<sequence length="511" mass="57243">MAARRSSSVLTKQTLLTRGGRILALVPAENAPSDDSERSDVEEEFRKKGPEKAKRQVLQEQNETSVSDVGTDDLCQDDEDDDAEDAGNRCLVCDEFGRNNEMWYRCTSCGLWAHAECTGWESAEGYVCDRSGAAERGSRVSRRGAAGKRPGLGGGGMGYWDITTAKYRWKQLRDNHRDALKRQNATRSGQARRQRKEWKYQNAMSFLLPYMCNRDRASNFESLEDSANENSNQPNFDDNSQESSGILPSTSNNLTSVNVSDDSTASGPIPSTSKKRKNDEILDILRKNQENRDLLRQERTEVKNMMGARDKYDEIDSFFLNLAASTKKLPYYLQLQIKKNCFNAVMTAEETNLQQSWYSPNNYGYSTSSTPTSGNINISNNTANSSHVEETEATTEHSSTFPQNDINISTATASDVPETQNTGRTGTPVVELTVSDEVRRARMLKVNPLYIPSNWILQEAIADAEKNDFGKVRLLLKIFKNPYEVNEDAEKLGYSSQPPSWSYGIKLSCSS</sequence>
<keyword evidence="12" id="KW-1185">Reference proteome</keyword>
<evidence type="ECO:0000256" key="1">
    <source>
        <dbReference type="ARBA" id="ARBA00001946"/>
    </source>
</evidence>
<dbReference type="Proteomes" id="UP000053240">
    <property type="component" value="Unassembled WGS sequence"/>
</dbReference>
<feature type="region of interest" description="Disordered" evidence="10">
    <location>
        <begin position="176"/>
        <end position="196"/>
    </location>
</feature>
<evidence type="ECO:0000313" key="12">
    <source>
        <dbReference type="Proteomes" id="UP000053240"/>
    </source>
</evidence>
<keyword evidence="7" id="KW-0067">ATP-binding</keyword>
<dbReference type="PANTHER" id="PTHR32057">
    <property type="entry name" value="PROTEIN ADENYLYLTRANSFERASE SELO, MITOCHONDRIAL"/>
    <property type="match status" value="1"/>
</dbReference>
<dbReference type="PANTHER" id="PTHR32057:SF14">
    <property type="entry name" value="PROTEIN ADENYLYLTRANSFERASE SELO, MITOCHONDRIAL"/>
    <property type="match status" value="1"/>
</dbReference>
<keyword evidence="6" id="KW-0547">Nucleotide-binding</keyword>
<feature type="region of interest" description="Disordered" evidence="10">
    <location>
        <begin position="223"/>
        <end position="281"/>
    </location>
</feature>
<dbReference type="SUPFAM" id="SSF57903">
    <property type="entry name" value="FYVE/PHD zinc finger"/>
    <property type="match status" value="1"/>
</dbReference>
<comment type="cofactor">
    <cofactor evidence="1">
        <name>Mg(2+)</name>
        <dbReference type="ChEBI" id="CHEBI:18420"/>
    </cofactor>
</comment>
<evidence type="ECO:0000256" key="6">
    <source>
        <dbReference type="ARBA" id="ARBA00022741"/>
    </source>
</evidence>
<feature type="compositionally biased region" description="Acidic residues" evidence="10">
    <location>
        <begin position="70"/>
        <end position="85"/>
    </location>
</feature>
<evidence type="ECO:0000256" key="9">
    <source>
        <dbReference type="ARBA" id="ARBA00031547"/>
    </source>
</evidence>
<dbReference type="GO" id="GO:0005524">
    <property type="term" value="F:ATP binding"/>
    <property type="evidence" value="ECO:0007669"/>
    <property type="project" value="UniProtKB-KW"/>
</dbReference>
<dbReference type="CDD" id="cd15517">
    <property type="entry name" value="PHD_TCF19_like"/>
    <property type="match status" value="1"/>
</dbReference>
<dbReference type="EMBL" id="KQ460651">
    <property type="protein sequence ID" value="KPJ13058.1"/>
    <property type="molecule type" value="Genomic_DNA"/>
</dbReference>
<feature type="compositionally biased region" description="Basic and acidic residues" evidence="10">
    <location>
        <begin position="35"/>
        <end position="54"/>
    </location>
</feature>
<accession>A0A0N1IDU9</accession>